<dbReference type="PANTHER" id="PTHR36154">
    <property type="entry name" value="DNA-BINDING TRANSCRIPTIONAL ACTIVATOR ALPA"/>
    <property type="match status" value="1"/>
</dbReference>
<comment type="caution">
    <text evidence="1">The sequence shown here is derived from an EMBL/GenBank/DDBJ whole genome shotgun (WGS) entry which is preliminary data.</text>
</comment>
<dbReference type="InterPro" id="IPR010260">
    <property type="entry name" value="AlpA"/>
</dbReference>
<reference evidence="1 2" key="1">
    <citation type="submission" date="2014-10" db="EMBL/GenBank/DDBJ databases">
        <title>Genome sequence of a Xanthomonas strain that is pathogenic on beans.</title>
        <authorList>
            <person name="Aritua V."/>
            <person name="Sapp M."/>
            <person name="Harrison J."/>
            <person name="Smith J."/>
            <person name="Studholme D."/>
        </authorList>
    </citation>
    <scope>NUCLEOTIDE SEQUENCE [LARGE SCALE GENOMIC DNA]</scope>
    <source>
        <strain evidence="1 2">Nyagatare</strain>
    </source>
</reference>
<dbReference type="AlphaFoldDB" id="A0AB34PDC6"/>
<proteinExistence type="predicted"/>
<dbReference type="PANTHER" id="PTHR36154:SF1">
    <property type="entry name" value="DNA-BINDING TRANSCRIPTIONAL ACTIVATOR ALPA"/>
    <property type="match status" value="1"/>
</dbReference>
<evidence type="ECO:0000313" key="1">
    <source>
        <dbReference type="EMBL" id="KGK59223.1"/>
    </source>
</evidence>
<dbReference type="EMBL" id="JRQI01000008">
    <property type="protein sequence ID" value="KGK59223.1"/>
    <property type="molecule type" value="Genomic_DNA"/>
</dbReference>
<dbReference type="Pfam" id="PF05930">
    <property type="entry name" value="Phage_AlpA"/>
    <property type="match status" value="1"/>
</dbReference>
<name>A0AB34PDC6_9XANT</name>
<sequence length="74" mass="8282">MTPSPRAVRLPEVLQLLGISRSTLYNRLDEASPQYDPDMPRPFKLGKGDRAPTAWLHQDIVLYIESCAAARSSL</sequence>
<dbReference type="Proteomes" id="UP000029879">
    <property type="component" value="Unassembled WGS sequence"/>
</dbReference>
<protein>
    <recommendedName>
        <fullName evidence="3">AlpA family phage regulatory protein</fullName>
    </recommendedName>
</protein>
<accession>A0AB34PDC6</accession>
<gene>
    <name evidence="1" type="ORF">NC00_03555</name>
</gene>
<dbReference type="InterPro" id="IPR052931">
    <property type="entry name" value="Prophage_regulatory_activator"/>
</dbReference>
<evidence type="ECO:0000313" key="2">
    <source>
        <dbReference type="Proteomes" id="UP000029879"/>
    </source>
</evidence>
<organism evidence="1 2">
    <name type="scientific">Xanthomonas cannabis pv. phaseoli</name>
    <dbReference type="NCBI Taxonomy" id="1885902"/>
    <lineage>
        <taxon>Bacteria</taxon>
        <taxon>Pseudomonadati</taxon>
        <taxon>Pseudomonadota</taxon>
        <taxon>Gammaproteobacteria</taxon>
        <taxon>Lysobacterales</taxon>
        <taxon>Lysobacteraceae</taxon>
        <taxon>Xanthomonas</taxon>
    </lineage>
</organism>
<evidence type="ECO:0008006" key="3">
    <source>
        <dbReference type="Google" id="ProtNLM"/>
    </source>
</evidence>